<dbReference type="GO" id="GO:0004061">
    <property type="term" value="F:arylformamidase activity"/>
    <property type="evidence" value="ECO:0007669"/>
    <property type="project" value="InterPro"/>
</dbReference>
<feature type="transmembrane region" description="Helical" evidence="2">
    <location>
        <begin position="111"/>
        <end position="128"/>
    </location>
</feature>
<dbReference type="AlphaFoldDB" id="A0A088S0G2"/>
<dbReference type="OrthoDB" id="271512at2759"/>
<dbReference type="Proteomes" id="UP000063063">
    <property type="component" value="Chromosome 32"/>
</dbReference>
<dbReference type="eggNOG" id="ENOG502SB8B">
    <property type="taxonomic scope" value="Eukaryota"/>
</dbReference>
<evidence type="ECO:0000313" key="3">
    <source>
        <dbReference type="EMBL" id="AIO01035.1"/>
    </source>
</evidence>
<dbReference type="EC" id="3.5.1.9" evidence="3"/>
<keyword evidence="4" id="KW-1185">Reference proteome</keyword>
<dbReference type="KEGG" id="lpan:LPMP_321490"/>
<accession>A0A088S0G2</accession>
<dbReference type="InterPro" id="IPR037175">
    <property type="entry name" value="KFase_sf"/>
</dbReference>
<organism evidence="3 4">
    <name type="scientific">Leishmania panamensis</name>
    <dbReference type="NCBI Taxonomy" id="5679"/>
    <lineage>
        <taxon>Eukaryota</taxon>
        <taxon>Discoba</taxon>
        <taxon>Euglenozoa</taxon>
        <taxon>Kinetoplastea</taxon>
        <taxon>Metakinetoplastina</taxon>
        <taxon>Trypanosomatida</taxon>
        <taxon>Trypanosomatidae</taxon>
        <taxon>Leishmaniinae</taxon>
        <taxon>Leishmania</taxon>
        <taxon>Leishmania guyanensis species complex</taxon>
    </lineage>
</organism>
<evidence type="ECO:0000256" key="1">
    <source>
        <dbReference type="ARBA" id="ARBA00007865"/>
    </source>
</evidence>
<dbReference type="GO" id="GO:0019441">
    <property type="term" value="P:L-tryptophan catabolic process to kynurenine"/>
    <property type="evidence" value="ECO:0007669"/>
    <property type="project" value="InterPro"/>
</dbReference>
<gene>
    <name evidence="3" type="ORF">LPMP_321490</name>
</gene>
<dbReference type="InterPro" id="IPR007325">
    <property type="entry name" value="KFase/CYL"/>
</dbReference>
<dbReference type="RefSeq" id="XP_010701835.1">
    <property type="nucleotide sequence ID" value="XM_010703533.1"/>
</dbReference>
<keyword evidence="3" id="KW-0378">Hydrolase</keyword>
<dbReference type="Pfam" id="PF04199">
    <property type="entry name" value="Cyclase"/>
    <property type="match status" value="1"/>
</dbReference>
<comment type="similarity">
    <text evidence="1">Belongs to the Cyclase 1 superfamily.</text>
</comment>
<dbReference type="VEuPathDB" id="TriTrypDB:LPAL13_320020500"/>
<evidence type="ECO:0000256" key="2">
    <source>
        <dbReference type="SAM" id="Phobius"/>
    </source>
</evidence>
<dbReference type="VEuPathDB" id="TriTrypDB:LPMP_321490"/>
<keyword evidence="2" id="KW-1133">Transmembrane helix</keyword>
<dbReference type="EMBL" id="CP009401">
    <property type="protein sequence ID" value="AIO01035.1"/>
    <property type="molecule type" value="Genomic_DNA"/>
</dbReference>
<evidence type="ECO:0000313" key="4">
    <source>
        <dbReference type="Proteomes" id="UP000063063"/>
    </source>
</evidence>
<sequence length="410" mass="45223">MAAEFTELDEANRKVREWKREAKESAPVSLAGGVDLTMSLDDMQHVAPSLSPFQVLRTNDILTQLVYIPSVTTTAAASSAFGALVTLILTLQGSRAAVARQALWRRWTHRLLRLVMSAVVSVVFVRFLRQRYPTVQRVSQYENLSSSPEDPCFVANRILTMTSSHAGTHADGPHHFCRSLSHRNYDDAHYSGDAVVLDVAAELRECQQSLAPNAPVAVTVEVLEKARAKLPVAFRDGSRPMWRLLLITCNSTVTGATRGSTSETLTRPLRGLLPLDDAALPWVDVTVTNSASAPTSSESPWNSYAFLEPEAVAYLHCAFPHLVLVGIDSPSVDPPHTVLPMRHSHHTLLRCGIAILENLRYTRLFPLLERNPGESQRGWVSGSMLTVFNATQNYDDARGCSVVFFPEEPL</sequence>
<feature type="transmembrane region" description="Helical" evidence="2">
    <location>
        <begin position="66"/>
        <end position="91"/>
    </location>
</feature>
<keyword evidence="2" id="KW-0472">Membrane</keyword>
<reference evidence="3 4" key="1">
    <citation type="journal article" date="2015" name="Sci. Rep.">
        <title>The genome of Leishmania panamensis: insights into genomics of the L. (Viannia) subgenus.</title>
        <authorList>
            <person name="Llanes A."/>
            <person name="Restrepo C.M."/>
            <person name="Vecchio G.D."/>
            <person name="Anguizola F.J."/>
            <person name="Lleonart R."/>
        </authorList>
    </citation>
    <scope>NUCLEOTIDE SEQUENCE [LARGE SCALE GENOMIC DNA]</scope>
    <source>
        <strain evidence="3 4">MHOM/PA/94/PSC-1</strain>
    </source>
</reference>
<protein>
    <submittedName>
        <fullName evidence="3">Arylformamidase, putative</fullName>
        <ecNumber evidence="3">3.5.1.9</ecNumber>
    </submittedName>
</protein>
<name>A0A088S0G2_LEIPA</name>
<proteinExistence type="inferred from homology"/>
<keyword evidence="2" id="KW-0812">Transmembrane</keyword>
<dbReference type="GeneID" id="22577890"/>
<dbReference type="SUPFAM" id="SSF102198">
    <property type="entry name" value="Putative cyclase"/>
    <property type="match status" value="1"/>
</dbReference>
<dbReference type="Gene3D" id="3.50.30.50">
    <property type="entry name" value="Putative cyclase"/>
    <property type="match status" value="2"/>
</dbReference>